<evidence type="ECO:0000256" key="11">
    <source>
        <dbReference type="PROSITE-ProRule" id="PRU00261"/>
    </source>
</evidence>
<dbReference type="GO" id="GO:0008843">
    <property type="term" value="F:endochitinase activity"/>
    <property type="evidence" value="ECO:0007669"/>
    <property type="project" value="UniProtKB-EC"/>
</dbReference>
<evidence type="ECO:0000256" key="7">
    <source>
        <dbReference type="ARBA" id="ARBA00023026"/>
    </source>
</evidence>
<dbReference type="RefSeq" id="XP_025434056.1">
    <property type="nucleotide sequence ID" value="XM_025571592.1"/>
</dbReference>
<evidence type="ECO:0000256" key="8">
    <source>
        <dbReference type="ARBA" id="ARBA00023277"/>
    </source>
</evidence>
<keyword evidence="4 11" id="KW-0147">Chitin-binding</keyword>
<comment type="similarity">
    <text evidence="2">Belongs to the glycosyl hydrolase 18 family. Chitinase class V subfamily.</text>
</comment>
<dbReference type="Gene3D" id="3.30.60.10">
    <property type="entry name" value="Endochitinase-like"/>
    <property type="match status" value="1"/>
</dbReference>
<keyword evidence="8" id="KW-0119">Carbohydrate metabolism</keyword>
<dbReference type="SUPFAM" id="SSF54556">
    <property type="entry name" value="Chitinase insertion domain"/>
    <property type="match status" value="1"/>
</dbReference>
<evidence type="ECO:0000256" key="3">
    <source>
        <dbReference type="ARBA" id="ARBA00012729"/>
    </source>
</evidence>
<reference evidence="16 17" key="1">
    <citation type="submission" date="2016-12" db="EMBL/GenBank/DDBJ databases">
        <title>The genomes of Aspergillus section Nigri reveals drivers in fungal speciation.</title>
        <authorList>
            <consortium name="DOE Joint Genome Institute"/>
            <person name="Vesth T.C."/>
            <person name="Nybo J."/>
            <person name="Theobald S."/>
            <person name="Brandl J."/>
            <person name="Frisvad J.C."/>
            <person name="Nielsen K.F."/>
            <person name="Lyhne E.K."/>
            <person name="Kogle M.E."/>
            <person name="Kuo A."/>
            <person name="Riley R."/>
            <person name="Clum A."/>
            <person name="Nolan M."/>
            <person name="Lipzen A."/>
            <person name="Salamov A."/>
            <person name="Henrissat B."/>
            <person name="Wiebenga A."/>
            <person name="De Vries R.P."/>
            <person name="Grigoriev I.V."/>
            <person name="Mortensen U.H."/>
            <person name="Andersen M.R."/>
            <person name="Baker S.E."/>
        </authorList>
    </citation>
    <scope>NUCLEOTIDE SEQUENCE [LARGE SCALE GENOMIC DNA]</scope>
    <source>
        <strain evidence="16 17">JOP 1030-1</strain>
    </source>
</reference>
<name>A0A318ZNH7_9EURO</name>
<dbReference type="EMBL" id="KZ821222">
    <property type="protein sequence ID" value="PYH48074.1"/>
    <property type="molecule type" value="Genomic_DNA"/>
</dbReference>
<feature type="disulfide bond" evidence="11">
    <location>
        <begin position="101"/>
        <end position="113"/>
    </location>
</feature>
<keyword evidence="13" id="KW-0732">Signal</keyword>
<dbReference type="GO" id="GO:0000272">
    <property type="term" value="P:polysaccharide catabolic process"/>
    <property type="evidence" value="ECO:0007669"/>
    <property type="project" value="UniProtKB-KW"/>
</dbReference>
<evidence type="ECO:0000256" key="4">
    <source>
        <dbReference type="ARBA" id="ARBA00022669"/>
    </source>
</evidence>
<evidence type="ECO:0000256" key="6">
    <source>
        <dbReference type="ARBA" id="ARBA00023024"/>
    </source>
</evidence>
<dbReference type="Proteomes" id="UP000248349">
    <property type="component" value="Unassembled WGS sequence"/>
</dbReference>
<comment type="catalytic activity">
    <reaction evidence="1">
        <text>Random endo-hydrolysis of N-acetyl-beta-D-glucosaminide (1-&gt;4)-beta-linkages in chitin and chitodextrins.</text>
        <dbReference type="EC" id="3.2.1.14"/>
    </reaction>
</comment>
<keyword evidence="7" id="KW-0843">Virulence</keyword>
<dbReference type="SMART" id="SM00636">
    <property type="entry name" value="Glyco_18"/>
    <property type="match status" value="1"/>
</dbReference>
<evidence type="ECO:0000256" key="2">
    <source>
        <dbReference type="ARBA" id="ARBA00008682"/>
    </source>
</evidence>
<dbReference type="OrthoDB" id="73875at2759"/>
<sequence>MARQAILVLLALLFWQSATVTAISLNHELYSQAVTGGNDDYTCSKTKACKIGCCGPLDKATGKGNCGYGSDFCGKACSANCNRKSECDPGWGREWSNASTCPLNVCCSKFGFCGTSPSFCGNAKVLSPECNGKSAYARTIGYYEGWNLEHACEKMTPDQIPLGYYTHLNFAFAYIDPKTFHVVPMKKTMESLYKAVTGLKRKQPNLQVWIAIGGWDMNDPSPTQYTVSDLAASQPAQDAFFESLLSFMQSNGFDGVDIDWEYPVADDHGGRPADFVNFVTLLKRLRERLDKSGKRYGMSITLPASYWYLRGFDIVNLERHVDFFNMITYDIHGTWDKMNRDNPYAAYAHTNLTEVNSALELLWRNKIDPARVNLGLGFYGRSFTMKDPHCLAPGCLFTTGGRPGECTTTSGVLSHTEIQKVLDANAPGTKVSFYKEDAVKVLTWDKNQWVSFDDKETLRLKLDFANRRCLGGTMAWAVDLDSNGALIEGLGSAMGKNKT</sequence>
<accession>A0A318ZNH7</accession>
<dbReference type="Gene3D" id="3.20.20.80">
    <property type="entry name" value="Glycosidases"/>
    <property type="match status" value="1"/>
</dbReference>
<dbReference type="EC" id="3.2.1.14" evidence="3"/>
<evidence type="ECO:0000256" key="1">
    <source>
        <dbReference type="ARBA" id="ARBA00000822"/>
    </source>
</evidence>
<dbReference type="InterPro" id="IPR029070">
    <property type="entry name" value="Chitinase_insertion_sf"/>
</dbReference>
<evidence type="ECO:0000313" key="17">
    <source>
        <dbReference type="Proteomes" id="UP000248349"/>
    </source>
</evidence>
<protein>
    <recommendedName>
        <fullName evidence="3">chitinase</fullName>
        <ecNumber evidence="3">3.2.1.14</ecNumber>
    </recommendedName>
</protein>
<dbReference type="GO" id="GO:0008061">
    <property type="term" value="F:chitin binding"/>
    <property type="evidence" value="ECO:0007669"/>
    <property type="project" value="UniProtKB-UniRule"/>
</dbReference>
<feature type="chain" id="PRO_5016297130" description="chitinase" evidence="13">
    <location>
        <begin position="23"/>
        <end position="499"/>
    </location>
</feature>
<feature type="domain" description="Chitin-binding type-1" evidence="14">
    <location>
        <begin position="84"/>
        <end position="132"/>
    </location>
</feature>
<dbReference type="PROSITE" id="PS50941">
    <property type="entry name" value="CHIT_BIND_I_2"/>
    <property type="match status" value="1"/>
</dbReference>
<dbReference type="PROSITE" id="PS01095">
    <property type="entry name" value="GH18_1"/>
    <property type="match status" value="1"/>
</dbReference>
<dbReference type="STRING" id="1450539.A0A318ZNH7"/>
<dbReference type="InterPro" id="IPR017853">
    <property type="entry name" value="GH"/>
</dbReference>
<dbReference type="SUPFAM" id="SSF51445">
    <property type="entry name" value="(Trans)glycosidases"/>
    <property type="match status" value="1"/>
</dbReference>
<feature type="signal peptide" evidence="13">
    <location>
        <begin position="1"/>
        <end position="22"/>
    </location>
</feature>
<evidence type="ECO:0000313" key="16">
    <source>
        <dbReference type="EMBL" id="PYH48074.1"/>
    </source>
</evidence>
<dbReference type="Pfam" id="PF00704">
    <property type="entry name" value="Glyco_hydro_18"/>
    <property type="match status" value="1"/>
</dbReference>
<gene>
    <name evidence="16" type="ORF">BP01DRAFT_289786</name>
</gene>
<feature type="disulfide bond" evidence="11">
    <location>
        <begin position="106"/>
        <end position="120"/>
    </location>
</feature>
<feature type="domain" description="GH18" evidence="15">
    <location>
        <begin position="137"/>
        <end position="493"/>
    </location>
</feature>
<evidence type="ECO:0000259" key="14">
    <source>
        <dbReference type="PROSITE" id="PS50941"/>
    </source>
</evidence>
<comment type="caution">
    <text evidence="11">Lacks conserved residue(s) required for the propagation of feature annotation.</text>
</comment>
<dbReference type="InterPro" id="IPR018371">
    <property type="entry name" value="Chitin-binding_1_CS"/>
</dbReference>
<dbReference type="PANTHER" id="PTHR11177">
    <property type="entry name" value="CHITINASE"/>
    <property type="match status" value="1"/>
</dbReference>
<keyword evidence="9 12" id="KW-0326">Glycosidase</keyword>
<dbReference type="SUPFAM" id="SSF57016">
    <property type="entry name" value="Plant lectins/antimicrobial peptides"/>
    <property type="match status" value="1"/>
</dbReference>
<keyword evidence="11" id="KW-1015">Disulfide bond</keyword>
<dbReference type="InterPro" id="IPR050314">
    <property type="entry name" value="Glycosyl_Hydrlase_18"/>
</dbReference>
<keyword evidence="17" id="KW-1185">Reference proteome</keyword>
<keyword evidence="6" id="KW-0146">Chitin degradation</keyword>
<evidence type="ECO:0000256" key="10">
    <source>
        <dbReference type="ARBA" id="ARBA00023326"/>
    </source>
</evidence>
<dbReference type="AlphaFoldDB" id="A0A318ZNH7"/>
<organism evidence="16 17">
    <name type="scientific">Aspergillus saccharolyticus JOP 1030-1</name>
    <dbReference type="NCBI Taxonomy" id="1450539"/>
    <lineage>
        <taxon>Eukaryota</taxon>
        <taxon>Fungi</taxon>
        <taxon>Dikarya</taxon>
        <taxon>Ascomycota</taxon>
        <taxon>Pezizomycotina</taxon>
        <taxon>Eurotiomycetes</taxon>
        <taxon>Eurotiomycetidae</taxon>
        <taxon>Eurotiales</taxon>
        <taxon>Aspergillaceae</taxon>
        <taxon>Aspergillus</taxon>
        <taxon>Aspergillus subgen. Circumdati</taxon>
    </lineage>
</organism>
<evidence type="ECO:0000256" key="12">
    <source>
        <dbReference type="RuleBase" id="RU000489"/>
    </source>
</evidence>
<dbReference type="GeneID" id="37072820"/>
<evidence type="ECO:0000256" key="9">
    <source>
        <dbReference type="ARBA" id="ARBA00023295"/>
    </source>
</evidence>
<feature type="non-terminal residue" evidence="16">
    <location>
        <position position="499"/>
    </location>
</feature>
<dbReference type="InterPro" id="IPR001223">
    <property type="entry name" value="Glyco_hydro18_cat"/>
</dbReference>
<dbReference type="PROSITE" id="PS00026">
    <property type="entry name" value="CHIT_BIND_I_1"/>
    <property type="match status" value="1"/>
</dbReference>
<dbReference type="Gene3D" id="3.10.50.10">
    <property type="match status" value="1"/>
</dbReference>
<evidence type="ECO:0000256" key="13">
    <source>
        <dbReference type="SAM" id="SignalP"/>
    </source>
</evidence>
<dbReference type="InterPro" id="IPR001579">
    <property type="entry name" value="Glyco_hydro_18_chit_AS"/>
</dbReference>
<dbReference type="SMART" id="SM00270">
    <property type="entry name" value="ChtBD1"/>
    <property type="match status" value="1"/>
</dbReference>
<dbReference type="PANTHER" id="PTHR11177:SF333">
    <property type="entry name" value="CHITINASE"/>
    <property type="match status" value="1"/>
</dbReference>
<keyword evidence="5 12" id="KW-0378">Hydrolase</keyword>
<evidence type="ECO:0000256" key="5">
    <source>
        <dbReference type="ARBA" id="ARBA00022801"/>
    </source>
</evidence>
<evidence type="ECO:0000259" key="15">
    <source>
        <dbReference type="PROSITE" id="PS51910"/>
    </source>
</evidence>
<dbReference type="GO" id="GO:0006032">
    <property type="term" value="P:chitin catabolic process"/>
    <property type="evidence" value="ECO:0007669"/>
    <property type="project" value="UniProtKB-KW"/>
</dbReference>
<dbReference type="Pfam" id="PF00187">
    <property type="entry name" value="Chitin_bind_1"/>
    <property type="match status" value="1"/>
</dbReference>
<dbReference type="InterPro" id="IPR001002">
    <property type="entry name" value="Chitin-bd_1"/>
</dbReference>
<proteinExistence type="inferred from homology"/>
<dbReference type="InterPro" id="IPR036861">
    <property type="entry name" value="Endochitinase-like_sf"/>
</dbReference>
<dbReference type="CDD" id="cd00035">
    <property type="entry name" value="ChtBD1"/>
    <property type="match status" value="1"/>
</dbReference>
<keyword evidence="10" id="KW-0624">Polysaccharide degradation</keyword>
<dbReference type="PROSITE" id="PS51910">
    <property type="entry name" value="GH18_2"/>
    <property type="match status" value="1"/>
</dbReference>
<dbReference type="InterPro" id="IPR011583">
    <property type="entry name" value="Chitinase_II/V-like_cat"/>
</dbReference>